<keyword evidence="7" id="KW-1185">Reference proteome</keyword>
<evidence type="ECO:0000313" key="7">
    <source>
        <dbReference type="Proteomes" id="UP000603708"/>
    </source>
</evidence>
<dbReference type="Proteomes" id="UP000603708">
    <property type="component" value="Unassembled WGS sequence"/>
</dbReference>
<protein>
    <submittedName>
        <fullName evidence="6">IclR family transcriptional regulator</fullName>
    </submittedName>
</protein>
<reference evidence="6" key="1">
    <citation type="journal article" date="2014" name="Int. J. Syst. Evol. Microbiol.">
        <title>Complete genome sequence of Corynebacterium casei LMG S-19264T (=DSM 44701T), isolated from a smear-ripened cheese.</title>
        <authorList>
            <consortium name="US DOE Joint Genome Institute (JGI-PGF)"/>
            <person name="Walter F."/>
            <person name="Albersmeier A."/>
            <person name="Kalinowski J."/>
            <person name="Ruckert C."/>
        </authorList>
    </citation>
    <scope>NUCLEOTIDE SEQUENCE</scope>
    <source>
        <strain evidence="6">JCM 5069</strain>
    </source>
</reference>
<evidence type="ECO:0000256" key="2">
    <source>
        <dbReference type="ARBA" id="ARBA00023125"/>
    </source>
</evidence>
<proteinExistence type="predicted"/>
<dbReference type="RefSeq" id="WP_189934146.1">
    <property type="nucleotide sequence ID" value="NZ_BNCD01000012.1"/>
</dbReference>
<feature type="domain" description="IclR-ED" evidence="5">
    <location>
        <begin position="71"/>
        <end position="250"/>
    </location>
</feature>
<accession>A0A919L3I8</accession>
<dbReference type="PANTHER" id="PTHR30136:SF24">
    <property type="entry name" value="HTH-TYPE TRANSCRIPTIONAL REPRESSOR ALLR"/>
    <property type="match status" value="1"/>
</dbReference>
<sequence>MRVNGEEEDRSVIGRVMAILDEVAAEPGEVGLSELARRTGLKKATVHRLATELVERRMLDRGVYGYRLGFRTFELGHHVQISRLLRNTAQPYMEDLYENSHEIVQLAVLDGTDIVYLEKLAGHRSYRAPSGVGERFPAHCSGLGKAILAFSPDAVVERVLSGGLPPRTPRTITDPVLFRKELDRVRDCGVAYDREEGHPEVSCVAAPVLNPEGLPIVALSITGPSYRMGLPRLATAVRTTSLALSRAVNAHATLQALPRRHQQRAEELLYGPVDDV</sequence>
<reference evidence="6" key="2">
    <citation type="submission" date="2020-09" db="EMBL/GenBank/DDBJ databases">
        <authorList>
            <person name="Sun Q."/>
            <person name="Ohkuma M."/>
        </authorList>
    </citation>
    <scope>NUCLEOTIDE SEQUENCE</scope>
    <source>
        <strain evidence="6">JCM 5069</strain>
    </source>
</reference>
<gene>
    <name evidence="6" type="ORF">GCM10018793_41100</name>
</gene>
<evidence type="ECO:0000259" key="5">
    <source>
        <dbReference type="PROSITE" id="PS51078"/>
    </source>
</evidence>
<keyword evidence="3" id="KW-0804">Transcription</keyword>
<dbReference type="GO" id="GO:0003677">
    <property type="term" value="F:DNA binding"/>
    <property type="evidence" value="ECO:0007669"/>
    <property type="project" value="UniProtKB-KW"/>
</dbReference>
<dbReference type="Pfam" id="PF01614">
    <property type="entry name" value="IclR_C"/>
    <property type="match status" value="1"/>
</dbReference>
<keyword evidence="2" id="KW-0238">DNA-binding</keyword>
<evidence type="ECO:0000256" key="3">
    <source>
        <dbReference type="ARBA" id="ARBA00023163"/>
    </source>
</evidence>
<dbReference type="PROSITE" id="PS51077">
    <property type="entry name" value="HTH_ICLR"/>
    <property type="match status" value="1"/>
</dbReference>
<dbReference type="EMBL" id="BNCD01000012">
    <property type="protein sequence ID" value="GHH82104.1"/>
    <property type="molecule type" value="Genomic_DNA"/>
</dbReference>
<dbReference type="InterPro" id="IPR050707">
    <property type="entry name" value="HTH_MetabolicPath_Reg"/>
</dbReference>
<dbReference type="Pfam" id="PF09339">
    <property type="entry name" value="HTH_IclR"/>
    <property type="match status" value="1"/>
</dbReference>
<evidence type="ECO:0000256" key="1">
    <source>
        <dbReference type="ARBA" id="ARBA00023015"/>
    </source>
</evidence>
<dbReference type="InterPro" id="IPR036390">
    <property type="entry name" value="WH_DNA-bd_sf"/>
</dbReference>
<dbReference type="SUPFAM" id="SSF46785">
    <property type="entry name" value="Winged helix' DNA-binding domain"/>
    <property type="match status" value="1"/>
</dbReference>
<dbReference type="PROSITE" id="PS51078">
    <property type="entry name" value="ICLR_ED"/>
    <property type="match status" value="1"/>
</dbReference>
<dbReference type="SMART" id="SM00346">
    <property type="entry name" value="HTH_ICLR"/>
    <property type="match status" value="1"/>
</dbReference>
<dbReference type="InterPro" id="IPR036388">
    <property type="entry name" value="WH-like_DNA-bd_sf"/>
</dbReference>
<dbReference type="InterPro" id="IPR005471">
    <property type="entry name" value="Tscrpt_reg_IclR_N"/>
</dbReference>
<dbReference type="InterPro" id="IPR014757">
    <property type="entry name" value="Tscrpt_reg_IclR_C"/>
</dbReference>
<dbReference type="Gene3D" id="3.30.450.40">
    <property type="match status" value="1"/>
</dbReference>
<dbReference type="GO" id="GO:0045892">
    <property type="term" value="P:negative regulation of DNA-templated transcription"/>
    <property type="evidence" value="ECO:0007669"/>
    <property type="project" value="TreeGrafter"/>
</dbReference>
<feature type="domain" description="HTH iclR-type" evidence="4">
    <location>
        <begin position="10"/>
        <end position="70"/>
    </location>
</feature>
<name>A0A919L3I8_9ACTN</name>
<dbReference type="InterPro" id="IPR029016">
    <property type="entry name" value="GAF-like_dom_sf"/>
</dbReference>
<dbReference type="GO" id="GO:0003700">
    <property type="term" value="F:DNA-binding transcription factor activity"/>
    <property type="evidence" value="ECO:0007669"/>
    <property type="project" value="TreeGrafter"/>
</dbReference>
<dbReference type="Gene3D" id="1.10.10.10">
    <property type="entry name" value="Winged helix-like DNA-binding domain superfamily/Winged helix DNA-binding domain"/>
    <property type="match status" value="1"/>
</dbReference>
<dbReference type="SUPFAM" id="SSF55781">
    <property type="entry name" value="GAF domain-like"/>
    <property type="match status" value="1"/>
</dbReference>
<evidence type="ECO:0000259" key="4">
    <source>
        <dbReference type="PROSITE" id="PS51077"/>
    </source>
</evidence>
<organism evidence="6 7">
    <name type="scientific">Streptomyces sulfonofaciens</name>
    <dbReference type="NCBI Taxonomy" id="68272"/>
    <lineage>
        <taxon>Bacteria</taxon>
        <taxon>Bacillati</taxon>
        <taxon>Actinomycetota</taxon>
        <taxon>Actinomycetes</taxon>
        <taxon>Kitasatosporales</taxon>
        <taxon>Streptomycetaceae</taxon>
        <taxon>Streptomyces</taxon>
    </lineage>
</organism>
<dbReference type="AlphaFoldDB" id="A0A919L3I8"/>
<keyword evidence="1" id="KW-0805">Transcription regulation</keyword>
<dbReference type="PANTHER" id="PTHR30136">
    <property type="entry name" value="HELIX-TURN-HELIX TRANSCRIPTIONAL REGULATOR, ICLR FAMILY"/>
    <property type="match status" value="1"/>
</dbReference>
<comment type="caution">
    <text evidence="6">The sequence shown here is derived from an EMBL/GenBank/DDBJ whole genome shotgun (WGS) entry which is preliminary data.</text>
</comment>
<evidence type="ECO:0000313" key="6">
    <source>
        <dbReference type="EMBL" id="GHH82104.1"/>
    </source>
</evidence>